<dbReference type="InterPro" id="IPR006054">
    <property type="entry name" value="DnaQ"/>
</dbReference>
<proteinExistence type="predicted"/>
<accession>A0ABY5P0J4</accession>
<dbReference type="InterPro" id="IPR036397">
    <property type="entry name" value="RNaseH_sf"/>
</dbReference>
<dbReference type="Proteomes" id="UP001058273">
    <property type="component" value="Chromosome"/>
</dbReference>
<keyword evidence="1" id="KW-0269">Exonuclease</keyword>
<dbReference type="GO" id="GO:0003887">
    <property type="term" value="F:DNA-directed DNA polymerase activity"/>
    <property type="evidence" value="ECO:0007669"/>
    <property type="project" value="UniProtKB-EC"/>
</dbReference>
<reference evidence="3" key="1">
    <citation type="submission" date="2022-08" db="EMBL/GenBank/DDBJ databases">
        <title>Genome sequence of Vagococcus luciliae DSM 112651.</title>
        <authorList>
            <person name="Juan G."/>
            <person name="Anja P."/>
            <person name="Rolf D."/>
            <person name="Kampfer P."/>
            <person name="Vilcinskas A."/>
        </authorList>
    </citation>
    <scope>NUCLEOTIDE SEQUENCE</scope>
    <source>
        <strain evidence="3">G314FT</strain>
    </source>
</reference>
<keyword evidence="1" id="KW-0378">Hydrolase</keyword>
<dbReference type="EC" id="2.7.7.7" evidence="3"/>
<feature type="domain" description="Exonuclease" evidence="2">
    <location>
        <begin position="3"/>
        <end position="168"/>
    </location>
</feature>
<dbReference type="InterPro" id="IPR012337">
    <property type="entry name" value="RNaseH-like_sf"/>
</dbReference>
<dbReference type="PANTHER" id="PTHR30231">
    <property type="entry name" value="DNA POLYMERASE III SUBUNIT EPSILON"/>
    <property type="match status" value="1"/>
</dbReference>
<evidence type="ECO:0000259" key="2">
    <source>
        <dbReference type="SMART" id="SM00479"/>
    </source>
</evidence>
<keyword evidence="3" id="KW-0548">Nucleotidyltransferase</keyword>
<reference evidence="3" key="2">
    <citation type="submission" date="2022-08" db="EMBL/GenBank/DDBJ databases">
        <authorList>
            <person name="Poehlein A."/>
            <person name="Guzman J."/>
            <person name="Daniel R."/>
            <person name="Vilcinskas A."/>
        </authorList>
    </citation>
    <scope>NUCLEOTIDE SEQUENCE</scope>
    <source>
        <strain evidence="3">G314FT</strain>
    </source>
</reference>
<dbReference type="Pfam" id="PF00929">
    <property type="entry name" value="RNase_T"/>
    <property type="match status" value="1"/>
</dbReference>
<organism evidence="3 4">
    <name type="scientific">Vagococcus luciliae</name>
    <dbReference type="NCBI Taxonomy" id="2920380"/>
    <lineage>
        <taxon>Bacteria</taxon>
        <taxon>Bacillati</taxon>
        <taxon>Bacillota</taxon>
        <taxon>Bacilli</taxon>
        <taxon>Lactobacillales</taxon>
        <taxon>Enterococcaceae</taxon>
        <taxon>Vagococcus</taxon>
    </lineage>
</organism>
<keyword evidence="1" id="KW-0540">Nuclease</keyword>
<evidence type="ECO:0000256" key="1">
    <source>
        <dbReference type="ARBA" id="ARBA00022839"/>
    </source>
</evidence>
<dbReference type="InterPro" id="IPR013520">
    <property type="entry name" value="Ribonucl_H"/>
</dbReference>
<dbReference type="SUPFAM" id="SSF53098">
    <property type="entry name" value="Ribonuclease H-like"/>
    <property type="match status" value="1"/>
</dbReference>
<dbReference type="PANTHER" id="PTHR30231:SF42">
    <property type="entry name" value="EXONUCLEASE"/>
    <property type="match status" value="1"/>
</dbReference>
<gene>
    <name evidence="3" type="primary">polC_2</name>
    <name evidence="3" type="ORF">G314FT_15030</name>
</gene>
<dbReference type="EMBL" id="CP102451">
    <property type="protein sequence ID" value="UUV99342.1"/>
    <property type="molecule type" value="Genomic_DNA"/>
</dbReference>
<protein>
    <submittedName>
        <fullName evidence="3">DNA polymerase III PolC-type</fullName>
        <ecNumber evidence="3">2.7.7.7</ecNumber>
    </submittedName>
</protein>
<dbReference type="SMART" id="SM00479">
    <property type="entry name" value="EXOIII"/>
    <property type="match status" value="1"/>
</dbReference>
<dbReference type="Gene3D" id="3.30.420.10">
    <property type="entry name" value="Ribonuclease H-like superfamily/Ribonuclease H"/>
    <property type="match status" value="1"/>
</dbReference>
<keyword evidence="4" id="KW-1185">Reference proteome</keyword>
<dbReference type="NCBIfam" id="TIGR00573">
    <property type="entry name" value="dnaq"/>
    <property type="match status" value="1"/>
</dbReference>
<sequence length="178" mass="20503">MMNFIAFDFETANYQKYSACSIALVMVKNDEIVGSYYSLIQPETDFHWKNIQIHGIRPEDVVSAPKFPEVWQVIKPYFKENRLFVAHNASFDCNILKGCLEYYGLEQPHYLSLCTVRTSKQLFPEFENHKLNTVSEKLGISLDNHHNALDDSLACANILLYQANHFGVNPLKKLVKVI</sequence>
<evidence type="ECO:0000313" key="3">
    <source>
        <dbReference type="EMBL" id="UUV99342.1"/>
    </source>
</evidence>
<keyword evidence="3" id="KW-0808">Transferase</keyword>
<evidence type="ECO:0000313" key="4">
    <source>
        <dbReference type="Proteomes" id="UP001058273"/>
    </source>
</evidence>
<dbReference type="CDD" id="cd06130">
    <property type="entry name" value="DNA_pol_III_epsilon_like"/>
    <property type="match status" value="1"/>
</dbReference>
<name>A0ABY5P0J4_9ENTE</name>